<dbReference type="InParanoid" id="B9TDD3"/>
<dbReference type="EMBL" id="EQ978116">
    <property type="protein sequence ID" value="EEF26133.1"/>
    <property type="molecule type" value="Genomic_DNA"/>
</dbReference>
<feature type="signal peptide" evidence="1">
    <location>
        <begin position="1"/>
        <end position="22"/>
    </location>
</feature>
<dbReference type="AlphaFoldDB" id="B9TDD3"/>
<keyword evidence="1" id="KW-0732">Signal</keyword>
<gene>
    <name evidence="2" type="ORF">RCOM_1829120</name>
</gene>
<keyword evidence="3" id="KW-1185">Reference proteome</keyword>
<sequence>MNRFASTSILLALLSAHGPALACRAPPQQQLMSVDEQVALATDVAVAQVVSAVPGEMSTVDYTFVVRERLAGPARPLFTVAGGPHRDGDVERDFDHHADPAFWCRGGGRTINGSDCVIRPTFEVGATYLVFAAPPFTWRSFERVDAADDRWLAWVRTALREGRKGG</sequence>
<protein>
    <submittedName>
        <fullName evidence="2">Uncharacterized protein</fullName>
    </submittedName>
</protein>
<evidence type="ECO:0000313" key="2">
    <source>
        <dbReference type="EMBL" id="EEF26133.1"/>
    </source>
</evidence>
<accession>B9TDD3</accession>
<dbReference type="Proteomes" id="UP000008311">
    <property type="component" value="Unassembled WGS sequence"/>
</dbReference>
<reference evidence="3" key="1">
    <citation type="journal article" date="2010" name="Nat. Biotechnol.">
        <title>Draft genome sequence of the oilseed species Ricinus communis.</title>
        <authorList>
            <person name="Chan A.P."/>
            <person name="Crabtree J."/>
            <person name="Zhao Q."/>
            <person name="Lorenzi H."/>
            <person name="Orvis J."/>
            <person name="Puiu D."/>
            <person name="Melake-Berhan A."/>
            <person name="Jones K.M."/>
            <person name="Redman J."/>
            <person name="Chen G."/>
            <person name="Cahoon E.B."/>
            <person name="Gedil M."/>
            <person name="Stanke M."/>
            <person name="Haas B.J."/>
            <person name="Wortman J.R."/>
            <person name="Fraser-Liggett C.M."/>
            <person name="Ravel J."/>
            <person name="Rabinowicz P.D."/>
        </authorList>
    </citation>
    <scope>NUCLEOTIDE SEQUENCE [LARGE SCALE GENOMIC DNA]</scope>
    <source>
        <strain evidence="3">cv. Hale</strain>
    </source>
</reference>
<evidence type="ECO:0000256" key="1">
    <source>
        <dbReference type="SAM" id="SignalP"/>
    </source>
</evidence>
<organism evidence="2 3">
    <name type="scientific">Ricinus communis</name>
    <name type="common">Castor bean</name>
    <dbReference type="NCBI Taxonomy" id="3988"/>
    <lineage>
        <taxon>Eukaryota</taxon>
        <taxon>Viridiplantae</taxon>
        <taxon>Streptophyta</taxon>
        <taxon>Embryophyta</taxon>
        <taxon>Tracheophyta</taxon>
        <taxon>Spermatophyta</taxon>
        <taxon>Magnoliopsida</taxon>
        <taxon>eudicotyledons</taxon>
        <taxon>Gunneridae</taxon>
        <taxon>Pentapetalae</taxon>
        <taxon>rosids</taxon>
        <taxon>fabids</taxon>
        <taxon>Malpighiales</taxon>
        <taxon>Euphorbiaceae</taxon>
        <taxon>Acalyphoideae</taxon>
        <taxon>Acalypheae</taxon>
        <taxon>Ricinus</taxon>
    </lineage>
</organism>
<evidence type="ECO:0000313" key="3">
    <source>
        <dbReference type="Proteomes" id="UP000008311"/>
    </source>
</evidence>
<proteinExistence type="predicted"/>
<name>B9TDD3_RICCO</name>
<feature type="chain" id="PRO_5002892438" evidence="1">
    <location>
        <begin position="23"/>
        <end position="166"/>
    </location>
</feature>